<accession>A0AAD4YIK3</accession>
<evidence type="ECO:0000313" key="2">
    <source>
        <dbReference type="Proteomes" id="UP001054821"/>
    </source>
</evidence>
<dbReference type="Proteomes" id="UP001054821">
    <property type="component" value="Chromosome 8"/>
</dbReference>
<reference evidence="1 2" key="1">
    <citation type="journal article" date="2022" name="G3 (Bethesda)">
        <title>Whole-genome sequence and methylome profiling of the almond [Prunus dulcis (Mill.) D.A. Webb] cultivar 'Nonpareil'.</title>
        <authorList>
            <person name="D'Amico-Willman K.M."/>
            <person name="Ouma W.Z."/>
            <person name="Meulia T."/>
            <person name="Sideli G.M."/>
            <person name="Gradziel T.M."/>
            <person name="Fresnedo-Ramirez J."/>
        </authorList>
    </citation>
    <scope>NUCLEOTIDE SEQUENCE [LARGE SCALE GENOMIC DNA]</scope>
    <source>
        <strain evidence="1">Clone GOH B32 T37-40</strain>
    </source>
</reference>
<protein>
    <submittedName>
        <fullName evidence="1">Uncharacterized protein</fullName>
    </submittedName>
</protein>
<name>A0AAD4YIK3_PRUDU</name>
<keyword evidence="2" id="KW-1185">Reference proteome</keyword>
<proteinExistence type="predicted"/>
<comment type="caution">
    <text evidence="1">The sequence shown here is derived from an EMBL/GenBank/DDBJ whole genome shotgun (WGS) entry which is preliminary data.</text>
</comment>
<organism evidence="1 2">
    <name type="scientific">Prunus dulcis</name>
    <name type="common">Almond</name>
    <name type="synonym">Amygdalus dulcis</name>
    <dbReference type="NCBI Taxonomy" id="3755"/>
    <lineage>
        <taxon>Eukaryota</taxon>
        <taxon>Viridiplantae</taxon>
        <taxon>Streptophyta</taxon>
        <taxon>Embryophyta</taxon>
        <taxon>Tracheophyta</taxon>
        <taxon>Spermatophyta</taxon>
        <taxon>Magnoliopsida</taxon>
        <taxon>eudicotyledons</taxon>
        <taxon>Gunneridae</taxon>
        <taxon>Pentapetalae</taxon>
        <taxon>rosids</taxon>
        <taxon>fabids</taxon>
        <taxon>Rosales</taxon>
        <taxon>Rosaceae</taxon>
        <taxon>Amygdaloideae</taxon>
        <taxon>Amygdaleae</taxon>
        <taxon>Prunus</taxon>
    </lineage>
</organism>
<evidence type="ECO:0000313" key="1">
    <source>
        <dbReference type="EMBL" id="KAI5311932.1"/>
    </source>
</evidence>
<sequence>MANSLRTKRQSTKPFDRLSRITRTRIIQRIVFPNRRSKKEKRLLFRTSYNLFLSTFSEINHSQISRENPELRISSRSCLAGKKVAGFSLL</sequence>
<dbReference type="AlphaFoldDB" id="A0AAD4YIK3"/>
<gene>
    <name evidence="1" type="ORF">L3X38_041105</name>
</gene>
<dbReference type="EMBL" id="JAJFAZ020000008">
    <property type="protein sequence ID" value="KAI5311932.1"/>
    <property type="molecule type" value="Genomic_DNA"/>
</dbReference>